<protein>
    <submittedName>
        <fullName evidence="1">Uncharacterized protein</fullName>
    </submittedName>
</protein>
<reference evidence="1" key="1">
    <citation type="journal article" date="2021" name="Proc. Natl. Acad. Sci. U.S.A.">
        <title>A Catalog of Tens of Thousands of Viruses from Human Metagenomes Reveals Hidden Associations with Chronic Diseases.</title>
        <authorList>
            <person name="Tisza M.J."/>
            <person name="Buck C.B."/>
        </authorList>
    </citation>
    <scope>NUCLEOTIDE SEQUENCE</scope>
    <source>
        <strain evidence="1">Ctx9R1</strain>
    </source>
</reference>
<proteinExistence type="predicted"/>
<organism evidence="1">
    <name type="scientific">Podoviridae sp. ctx9R1</name>
    <dbReference type="NCBI Taxonomy" id="2826589"/>
    <lineage>
        <taxon>Viruses</taxon>
        <taxon>Duplodnaviria</taxon>
        <taxon>Heunggongvirae</taxon>
        <taxon>Uroviricota</taxon>
        <taxon>Caudoviricetes</taxon>
    </lineage>
</organism>
<dbReference type="EMBL" id="BK014755">
    <property type="protein sequence ID" value="DAD74227.1"/>
    <property type="molecule type" value="Genomic_DNA"/>
</dbReference>
<sequence length="37" mass="4138">MTWTPIGSGELYDHNVKEVIISEATTGRRIDVIVAKH</sequence>
<evidence type="ECO:0000313" key="1">
    <source>
        <dbReference type="EMBL" id="DAD74227.1"/>
    </source>
</evidence>
<accession>A0A8S5LWQ0</accession>
<name>A0A8S5LWQ0_9CAUD</name>